<evidence type="ECO:0000256" key="2">
    <source>
        <dbReference type="ARBA" id="ARBA00007357"/>
    </source>
</evidence>
<evidence type="ECO:0000313" key="11">
    <source>
        <dbReference type="EMBL" id="MFC6647370.1"/>
    </source>
</evidence>
<organism evidence="11 12">
    <name type="scientific">Granulicella cerasi</name>
    <dbReference type="NCBI Taxonomy" id="741063"/>
    <lineage>
        <taxon>Bacteria</taxon>
        <taxon>Pseudomonadati</taxon>
        <taxon>Acidobacteriota</taxon>
        <taxon>Terriglobia</taxon>
        <taxon>Terriglobales</taxon>
        <taxon>Acidobacteriaceae</taxon>
        <taxon>Granulicella</taxon>
    </lineage>
</organism>
<dbReference type="InterPro" id="IPR024079">
    <property type="entry name" value="MetalloPept_cat_dom_sf"/>
</dbReference>
<protein>
    <submittedName>
        <fullName evidence="11">M13 family metallopeptidase</fullName>
    </submittedName>
</protein>
<evidence type="ECO:0000259" key="9">
    <source>
        <dbReference type="Pfam" id="PF01431"/>
    </source>
</evidence>
<dbReference type="Pfam" id="PF01431">
    <property type="entry name" value="Peptidase_M13"/>
    <property type="match status" value="1"/>
</dbReference>
<dbReference type="EMBL" id="JBHSWI010000001">
    <property type="protein sequence ID" value="MFC6647370.1"/>
    <property type="molecule type" value="Genomic_DNA"/>
</dbReference>
<keyword evidence="3" id="KW-0645">Protease</keyword>
<evidence type="ECO:0000313" key="12">
    <source>
        <dbReference type="Proteomes" id="UP001596391"/>
    </source>
</evidence>
<dbReference type="PRINTS" id="PR00786">
    <property type="entry name" value="NEPRILYSIN"/>
</dbReference>
<name>A0ABW1ZEE3_9BACT</name>
<dbReference type="Proteomes" id="UP001596391">
    <property type="component" value="Unassembled WGS sequence"/>
</dbReference>
<accession>A0ABW1ZEE3</accession>
<reference evidence="12" key="1">
    <citation type="journal article" date="2019" name="Int. J. Syst. Evol. Microbiol.">
        <title>The Global Catalogue of Microorganisms (GCM) 10K type strain sequencing project: providing services to taxonomists for standard genome sequencing and annotation.</title>
        <authorList>
            <consortium name="The Broad Institute Genomics Platform"/>
            <consortium name="The Broad Institute Genome Sequencing Center for Infectious Disease"/>
            <person name="Wu L."/>
            <person name="Ma J."/>
        </authorList>
    </citation>
    <scope>NUCLEOTIDE SEQUENCE [LARGE SCALE GENOMIC DNA]</scope>
    <source>
        <strain evidence="12">CGMCC 1.16026</strain>
    </source>
</reference>
<feature type="domain" description="Peptidase M13 N-terminal" evidence="10">
    <location>
        <begin position="52"/>
        <end position="429"/>
    </location>
</feature>
<dbReference type="PANTHER" id="PTHR11733:SF167">
    <property type="entry name" value="FI17812P1-RELATED"/>
    <property type="match status" value="1"/>
</dbReference>
<dbReference type="Gene3D" id="3.40.390.10">
    <property type="entry name" value="Collagenase (Catalytic Domain)"/>
    <property type="match status" value="1"/>
</dbReference>
<dbReference type="Gene3D" id="1.10.1380.10">
    <property type="entry name" value="Neutral endopeptidase , domain2"/>
    <property type="match status" value="1"/>
</dbReference>
<dbReference type="InterPro" id="IPR000718">
    <property type="entry name" value="Peptidase_M13"/>
</dbReference>
<evidence type="ECO:0000256" key="4">
    <source>
        <dbReference type="ARBA" id="ARBA00022723"/>
    </source>
</evidence>
<dbReference type="RefSeq" id="WP_263370729.1">
    <property type="nucleotide sequence ID" value="NZ_JAGSYD010000002.1"/>
</dbReference>
<sequence length="687" mass="76560">MRLKFSVLASTAALLLSPLALQAQAPSTAAPTEIPKPSPLFDAAAMDRTADPCTDFYKFSCGNFAKLHPIPNDQASVDQFYLLFNVNTARLNAILSDLSKPGTRRTAMEQKVGDDYAACMDTTRIEQLDLKPIEPLLGEIDRVSLSGLTYLAGELQRIGVNAFFSFGELQDFKDSTKQIAFIDQGGLGLPERDYYTRTGDADKKLRDQYVEHITKMLSFIGYPPQRALFEAKNILAFETKLAEAQMTVTERRDPMKIYHPETLAQFNELVRVPFAPFFEAIHAPKFDTLNNANPDYFPKLVAAIHSTPIDTLRAYLRYQLVTTYAHDLPQRIDAENFRFYGTVLNGQPVQRARWKRCSNMVDGSLGEALGEAYVDRYFAGDSKAKVLAMVHDIETSMDRDINTLDWMSPETKVKAKAKLNLITNKIGYPDKWRDYSKLEISPSDAFGNDRRAKAFENDRVLDKIGQPVDRGEWSMTPPTVNAYYDPSMNNINFPAGILQPAFYDASSNDLAANYGHMGAVIGHELTHGFDDQGAQFDGQGNLKDWWSADDKKKFEERTGCLATEYGGFTAVDDVKVNGKLTLGENTADNGGATLAFMAYLDAAKAAGVDVNAKVDGFNGPQRYWIAFAQNWCENSRPETIRQQVQTDPHSPSHFRANGVVVNQQEFRKAFGCKAGTPMAPADACRVW</sequence>
<keyword evidence="7" id="KW-0482">Metalloprotease</keyword>
<evidence type="ECO:0000256" key="6">
    <source>
        <dbReference type="ARBA" id="ARBA00022833"/>
    </source>
</evidence>
<keyword evidence="6" id="KW-0862">Zinc</keyword>
<keyword evidence="5" id="KW-0378">Hydrolase</keyword>
<feature type="domain" description="Peptidase M13 C-terminal" evidence="9">
    <location>
        <begin position="481"/>
        <end position="686"/>
    </location>
</feature>
<evidence type="ECO:0000256" key="8">
    <source>
        <dbReference type="SAM" id="SignalP"/>
    </source>
</evidence>
<comment type="similarity">
    <text evidence="2">Belongs to the peptidase M13 family.</text>
</comment>
<evidence type="ECO:0000256" key="7">
    <source>
        <dbReference type="ARBA" id="ARBA00023049"/>
    </source>
</evidence>
<dbReference type="Pfam" id="PF05649">
    <property type="entry name" value="Peptidase_M13_N"/>
    <property type="match status" value="1"/>
</dbReference>
<evidence type="ECO:0000256" key="3">
    <source>
        <dbReference type="ARBA" id="ARBA00022670"/>
    </source>
</evidence>
<dbReference type="SUPFAM" id="SSF55486">
    <property type="entry name" value="Metalloproteases ('zincins'), catalytic domain"/>
    <property type="match status" value="1"/>
</dbReference>
<gene>
    <name evidence="11" type="ORF">ACFQBQ_17690</name>
</gene>
<proteinExistence type="inferred from homology"/>
<evidence type="ECO:0000256" key="5">
    <source>
        <dbReference type="ARBA" id="ARBA00022801"/>
    </source>
</evidence>
<keyword evidence="4" id="KW-0479">Metal-binding</keyword>
<dbReference type="InterPro" id="IPR008753">
    <property type="entry name" value="Peptidase_M13_N"/>
</dbReference>
<dbReference type="PANTHER" id="PTHR11733">
    <property type="entry name" value="ZINC METALLOPROTEASE FAMILY M13 NEPRILYSIN-RELATED"/>
    <property type="match status" value="1"/>
</dbReference>
<comment type="cofactor">
    <cofactor evidence="1">
        <name>Zn(2+)</name>
        <dbReference type="ChEBI" id="CHEBI:29105"/>
    </cofactor>
</comment>
<keyword evidence="8" id="KW-0732">Signal</keyword>
<feature type="chain" id="PRO_5046360851" evidence="8">
    <location>
        <begin position="26"/>
        <end position="687"/>
    </location>
</feature>
<comment type="caution">
    <text evidence="11">The sequence shown here is derived from an EMBL/GenBank/DDBJ whole genome shotgun (WGS) entry which is preliminary data.</text>
</comment>
<evidence type="ECO:0000259" key="10">
    <source>
        <dbReference type="Pfam" id="PF05649"/>
    </source>
</evidence>
<keyword evidence="12" id="KW-1185">Reference proteome</keyword>
<dbReference type="CDD" id="cd08662">
    <property type="entry name" value="M13"/>
    <property type="match status" value="1"/>
</dbReference>
<dbReference type="InterPro" id="IPR018497">
    <property type="entry name" value="Peptidase_M13_C"/>
</dbReference>
<feature type="signal peptide" evidence="8">
    <location>
        <begin position="1"/>
        <end position="25"/>
    </location>
</feature>
<dbReference type="PROSITE" id="PS51885">
    <property type="entry name" value="NEPRILYSIN"/>
    <property type="match status" value="1"/>
</dbReference>
<evidence type="ECO:0000256" key="1">
    <source>
        <dbReference type="ARBA" id="ARBA00001947"/>
    </source>
</evidence>
<dbReference type="InterPro" id="IPR042089">
    <property type="entry name" value="Peptidase_M13_dom_2"/>
</dbReference>